<evidence type="ECO:0000256" key="2">
    <source>
        <dbReference type="ARBA" id="ARBA00008611"/>
    </source>
</evidence>
<dbReference type="SFLD" id="SFLDG01170">
    <property type="entry name" value="Pyruvoyl-dependent_arginine_de"/>
    <property type="match status" value="1"/>
</dbReference>
<dbReference type="PIRSF" id="PIRSF005216">
    <property type="entry name" value="Pyruvoyl-dep_arg_deCO2ase"/>
    <property type="match status" value="1"/>
</dbReference>
<keyword evidence="5" id="KW-0210">Decarboxylase</keyword>
<dbReference type="PANTHER" id="PTHR40438:SF1">
    <property type="entry name" value="PYRUVOYL-DEPENDENT ARGININE DECARBOXYLASE"/>
    <property type="match status" value="1"/>
</dbReference>
<dbReference type="SUPFAM" id="SSF56271">
    <property type="entry name" value="Pyruvoyl-dependent histidine and arginine decarboxylases"/>
    <property type="match status" value="1"/>
</dbReference>
<evidence type="ECO:0000256" key="4">
    <source>
        <dbReference type="ARBA" id="ARBA00014727"/>
    </source>
</evidence>
<evidence type="ECO:0000256" key="8">
    <source>
        <dbReference type="ARBA" id="ARBA00049309"/>
    </source>
</evidence>
<dbReference type="InterPro" id="IPR016104">
    <property type="entry name" value="Pyr-dep_his/arg-deCO2ase"/>
</dbReference>
<dbReference type="NCBIfam" id="TIGR00286">
    <property type="entry name" value="pyruvoyl-dependent arginine decarboxylase"/>
    <property type="match status" value="1"/>
</dbReference>
<dbReference type="AlphaFoldDB" id="A0A1G2CPY5"/>
<dbReference type="EC" id="4.1.1.19" evidence="3"/>
<dbReference type="GO" id="GO:0006527">
    <property type="term" value="P:L-arginine catabolic process"/>
    <property type="evidence" value="ECO:0007669"/>
    <property type="project" value="InterPro"/>
</dbReference>
<dbReference type="SFLD" id="SFLDS00055">
    <property type="entry name" value="Pyruvoyl-Dependent_Histidine/A"/>
    <property type="match status" value="1"/>
</dbReference>
<evidence type="ECO:0000256" key="5">
    <source>
        <dbReference type="ARBA" id="ARBA00022793"/>
    </source>
</evidence>
<dbReference type="NCBIfam" id="NF009064">
    <property type="entry name" value="PRK12398.1"/>
    <property type="match status" value="1"/>
</dbReference>
<evidence type="ECO:0000256" key="7">
    <source>
        <dbReference type="ARBA" id="ARBA00023317"/>
    </source>
</evidence>
<evidence type="ECO:0000256" key="6">
    <source>
        <dbReference type="ARBA" id="ARBA00023239"/>
    </source>
</evidence>
<comment type="similarity">
    <text evidence="2">Belongs to the pyruvoyl-dependent arginine decarboxylase family.</text>
</comment>
<protein>
    <recommendedName>
        <fullName evidence="4">Pyruvoyl-dependent arginine decarboxylase AaxB</fullName>
        <ecNumber evidence="3">4.1.1.19</ecNumber>
    </recommendedName>
</protein>
<organism evidence="9 10">
    <name type="scientific">Candidatus Liptonbacteria bacterium RIFOXYC1_FULL_36_8</name>
    <dbReference type="NCBI Taxonomy" id="1798655"/>
    <lineage>
        <taxon>Bacteria</taxon>
        <taxon>Candidatus Liptoniibacteriota</taxon>
    </lineage>
</organism>
<dbReference type="GO" id="GO:0008792">
    <property type="term" value="F:arginine decarboxylase activity"/>
    <property type="evidence" value="ECO:0007669"/>
    <property type="project" value="UniProtKB-EC"/>
</dbReference>
<evidence type="ECO:0000313" key="9">
    <source>
        <dbReference type="EMBL" id="OGZ03409.1"/>
    </source>
</evidence>
<dbReference type="PANTHER" id="PTHR40438">
    <property type="entry name" value="PYRUVOYL-DEPENDENT ARGININE DECARBOXYLASE"/>
    <property type="match status" value="1"/>
</dbReference>
<evidence type="ECO:0000256" key="1">
    <source>
        <dbReference type="ARBA" id="ARBA00001928"/>
    </source>
</evidence>
<evidence type="ECO:0000256" key="3">
    <source>
        <dbReference type="ARBA" id="ARBA00012426"/>
    </source>
</evidence>
<evidence type="ECO:0000313" key="10">
    <source>
        <dbReference type="Proteomes" id="UP000177246"/>
    </source>
</evidence>
<dbReference type="HAMAP" id="MF_01404">
    <property type="entry name" value="PvlArgDC"/>
    <property type="match status" value="1"/>
</dbReference>
<proteinExistence type="inferred from homology"/>
<comment type="catalytic activity">
    <reaction evidence="8">
        <text>L-arginine + H(+) = agmatine + CO2</text>
        <dbReference type="Rhea" id="RHEA:17641"/>
        <dbReference type="ChEBI" id="CHEBI:15378"/>
        <dbReference type="ChEBI" id="CHEBI:16526"/>
        <dbReference type="ChEBI" id="CHEBI:32682"/>
        <dbReference type="ChEBI" id="CHEBI:58145"/>
        <dbReference type="EC" id="4.1.1.19"/>
    </reaction>
</comment>
<gene>
    <name evidence="9" type="ORF">A2430_02400</name>
</gene>
<name>A0A1G2CPY5_9BACT</name>
<accession>A0A1G2CPY5</accession>
<keyword evidence="6" id="KW-0456">Lyase</keyword>
<dbReference type="Pfam" id="PF01862">
    <property type="entry name" value="PvlArgDC"/>
    <property type="match status" value="1"/>
</dbReference>
<dbReference type="InterPro" id="IPR016105">
    <property type="entry name" value="Pyr-dep_his/arg-deCO2ase_sand"/>
</dbReference>
<dbReference type="EMBL" id="MHLF01000020">
    <property type="protein sequence ID" value="OGZ03409.1"/>
    <property type="molecule type" value="Genomic_DNA"/>
</dbReference>
<keyword evidence="7" id="KW-0670">Pyruvate</keyword>
<dbReference type="Gene3D" id="3.50.20.10">
    <property type="entry name" value="Pyruvoyl-Dependent Histidine Decarboxylase, subunit B"/>
    <property type="match status" value="1"/>
</dbReference>
<dbReference type="InterPro" id="IPR002724">
    <property type="entry name" value="Pyruvoyl-dep_arg_deCO2ase"/>
</dbReference>
<comment type="caution">
    <text evidence="9">The sequence shown here is derived from an EMBL/GenBank/DDBJ whole genome shotgun (WGS) entry which is preliminary data.</text>
</comment>
<comment type="cofactor">
    <cofactor evidence="1">
        <name>pyruvate</name>
        <dbReference type="ChEBI" id="CHEBI:15361"/>
    </cofactor>
</comment>
<dbReference type="Proteomes" id="UP000177246">
    <property type="component" value="Unassembled WGS sequence"/>
</dbReference>
<reference evidence="9 10" key="1">
    <citation type="journal article" date="2016" name="Nat. Commun.">
        <title>Thousands of microbial genomes shed light on interconnected biogeochemical processes in an aquifer system.</title>
        <authorList>
            <person name="Anantharaman K."/>
            <person name="Brown C.T."/>
            <person name="Hug L.A."/>
            <person name="Sharon I."/>
            <person name="Castelle C.J."/>
            <person name="Probst A.J."/>
            <person name="Thomas B.C."/>
            <person name="Singh A."/>
            <person name="Wilkins M.J."/>
            <person name="Karaoz U."/>
            <person name="Brodie E.L."/>
            <person name="Williams K.H."/>
            <person name="Hubbard S.S."/>
            <person name="Banfield J.F."/>
        </authorList>
    </citation>
    <scope>NUCLEOTIDE SEQUENCE [LARGE SCALE GENOMIC DNA]</scope>
</reference>
<sequence>MNNFVPSKMFFTKGVGRHKEYLQSFEMALRDAGIAEFNLVSVSSIFPPNCKRVSREDGKKLLNPGQVVFTVMARQATNEPNRLICSSIGLAQPSDPNHYGYLSEHHSFGEKEQKAGDYAEDLAATMLATTLGLEFDSSAAWDEREQVYKSSGKIFKTTNITQSAEGHKDGLWTTVVSAAVFAPEQN</sequence>